<dbReference type="PANTHER" id="PTHR45661:SF3">
    <property type="entry name" value="IG-LIKE DOMAIN-CONTAINING PROTEIN"/>
    <property type="match status" value="1"/>
</dbReference>
<dbReference type="InterPro" id="IPR026906">
    <property type="entry name" value="LRR_5"/>
</dbReference>
<proteinExistence type="predicted"/>
<evidence type="ECO:0000313" key="1">
    <source>
        <dbReference type="EMBL" id="JAP95001.1"/>
    </source>
</evidence>
<reference evidence="1" key="1">
    <citation type="submission" date="2015-07" db="EMBL/GenBank/DDBJ databases">
        <title>Adaptation to a free-living lifestyle via gene acquisitions in the diplomonad Trepomonas sp. PC1.</title>
        <authorList>
            <person name="Xu F."/>
            <person name="Jerlstrom-Hultqvist J."/>
            <person name="Kolisko M."/>
            <person name="Simpson A.G.B."/>
            <person name="Roger A.J."/>
            <person name="Svard S.G."/>
            <person name="Andersson J.O."/>
        </authorList>
    </citation>
    <scope>NUCLEOTIDE SEQUENCE</scope>
    <source>
        <strain evidence="1">PC1</strain>
    </source>
</reference>
<organism evidence="1">
    <name type="scientific">Trepomonas sp. PC1</name>
    <dbReference type="NCBI Taxonomy" id="1076344"/>
    <lineage>
        <taxon>Eukaryota</taxon>
        <taxon>Metamonada</taxon>
        <taxon>Diplomonadida</taxon>
        <taxon>Hexamitidae</taxon>
        <taxon>Hexamitinae</taxon>
        <taxon>Trepomonas</taxon>
    </lineage>
</organism>
<accession>A0A146KHX4</accession>
<dbReference type="PANTHER" id="PTHR45661">
    <property type="entry name" value="SURFACE ANTIGEN"/>
    <property type="match status" value="1"/>
</dbReference>
<dbReference type="Pfam" id="PF13306">
    <property type="entry name" value="LRR_5"/>
    <property type="match status" value="2"/>
</dbReference>
<dbReference type="SUPFAM" id="SSF52058">
    <property type="entry name" value="L domain-like"/>
    <property type="match status" value="1"/>
</dbReference>
<dbReference type="InterPro" id="IPR032675">
    <property type="entry name" value="LRR_dom_sf"/>
</dbReference>
<dbReference type="InterPro" id="IPR053139">
    <property type="entry name" value="Surface_bspA-like"/>
</dbReference>
<feature type="non-terminal residue" evidence="1">
    <location>
        <position position="388"/>
    </location>
</feature>
<feature type="non-terminal residue" evidence="1">
    <location>
        <position position="1"/>
    </location>
</feature>
<dbReference type="Gene3D" id="3.80.10.10">
    <property type="entry name" value="Ribonuclease Inhibitor"/>
    <property type="match status" value="2"/>
</dbReference>
<sequence length="388" mass="44833">KKANSHYFRIKEEQDLDQNPKVLDVQIQKLKSYNRHIKAEFYLQHVILSTNTIPRCYFEHFANLVIVSCKNIEVIKDSAFRLCVNLKHFIGAPVEVGKEAFYFCFKLKQFDLSKCKKIGQNAFTHSQVPVVEHLINPSDERPIYRKTSDILDVVLIKKGQFQNHHFYTIQTVTLKNCRYIAESAFCNSNITYFEGQNVELIDCEAFQKCIYLKECRVENVQQVGSCCFQSSGLAFFVGLKLKVIPALCFCSSLLEKASFPIADSVDGSAFGHCVFLQYLSIPNLKNVGFGAFSDSFLKNEFDGWDSNEWSDSSYLSDREEIDEKDDLMVIKRNLKSCEKFLDHPFDSAKVSMPANRVLKQAKVLFYEKPMHKVRQKLQQINRLKRLVE</sequence>
<name>A0A146KHX4_9EUKA</name>
<dbReference type="AlphaFoldDB" id="A0A146KHX4"/>
<gene>
    <name evidence="1" type="ORF">TPC1_12138</name>
</gene>
<dbReference type="EMBL" id="GDID01001605">
    <property type="protein sequence ID" value="JAP95001.1"/>
    <property type="molecule type" value="Transcribed_RNA"/>
</dbReference>
<protein>
    <submittedName>
        <fullName evidence="1">Leucine rich repeats-containing protein</fullName>
    </submittedName>
</protein>